<organism evidence="6 7">
    <name type="scientific">Alteracholeplasma palmae (strain ATCC 49389 / J233)</name>
    <name type="common">Acholeplasma palmae</name>
    <dbReference type="NCBI Taxonomy" id="1318466"/>
    <lineage>
        <taxon>Bacteria</taxon>
        <taxon>Bacillati</taxon>
        <taxon>Mycoplasmatota</taxon>
        <taxon>Mollicutes</taxon>
        <taxon>Acholeplasmatales</taxon>
        <taxon>Acholeplasmataceae</taxon>
        <taxon>Acholeplasma</taxon>
    </lineage>
</organism>
<dbReference type="PANTHER" id="PTHR14226">
    <property type="entry name" value="NEUROPATHY TARGET ESTERASE/SWISS CHEESE D.MELANOGASTER"/>
    <property type="match status" value="1"/>
</dbReference>
<dbReference type="PROSITE" id="PS51635">
    <property type="entry name" value="PNPLA"/>
    <property type="match status" value="1"/>
</dbReference>
<evidence type="ECO:0000256" key="1">
    <source>
        <dbReference type="ARBA" id="ARBA00022801"/>
    </source>
</evidence>
<feature type="short sequence motif" description="GXSXG" evidence="4">
    <location>
        <begin position="39"/>
        <end position="43"/>
    </location>
</feature>
<dbReference type="EMBL" id="FO681347">
    <property type="protein sequence ID" value="CCV63838.1"/>
    <property type="molecule type" value="Genomic_DNA"/>
</dbReference>
<reference evidence="6 7" key="1">
    <citation type="journal article" date="2013" name="J. Mol. Microbiol. Biotechnol.">
        <title>Analysis of the Complete Genomes of Acholeplasma brassicae , A. palmae and A. laidlawii and Their Comparison to the Obligate Parasites from ' Candidatus Phytoplasma'.</title>
        <authorList>
            <person name="Kube M."/>
            <person name="Siewert C."/>
            <person name="Migdoll A.M."/>
            <person name="Duduk B."/>
            <person name="Holz S."/>
            <person name="Rabus R."/>
            <person name="Seemuller E."/>
            <person name="Mitrovic J."/>
            <person name="Muller I."/>
            <person name="Buttner C."/>
            <person name="Reinhardt R."/>
        </authorList>
    </citation>
    <scope>NUCLEOTIDE SEQUENCE [LARGE SCALE GENOMIC DNA]</scope>
    <source>
        <strain evidence="6 7">J233</strain>
    </source>
</reference>
<keyword evidence="3 4" id="KW-0443">Lipid metabolism</keyword>
<dbReference type="InterPro" id="IPR016035">
    <property type="entry name" value="Acyl_Trfase/lysoPLipase"/>
</dbReference>
<evidence type="ECO:0000256" key="4">
    <source>
        <dbReference type="PROSITE-ProRule" id="PRU01161"/>
    </source>
</evidence>
<dbReference type="AlphaFoldDB" id="U4KK13"/>
<evidence type="ECO:0000256" key="3">
    <source>
        <dbReference type="ARBA" id="ARBA00023098"/>
    </source>
</evidence>
<gene>
    <name evidence="6" type="ORF">BN85402610</name>
</gene>
<evidence type="ECO:0000313" key="6">
    <source>
        <dbReference type="EMBL" id="CCV63838.1"/>
    </source>
</evidence>
<name>U4KK13_ALTPJ</name>
<keyword evidence="7" id="KW-1185">Reference proteome</keyword>
<dbReference type="PANTHER" id="PTHR14226:SF57">
    <property type="entry name" value="BLR7027 PROTEIN"/>
    <property type="match status" value="1"/>
</dbReference>
<proteinExistence type="predicted"/>
<feature type="short sequence motif" description="DGA/G" evidence="4">
    <location>
        <begin position="171"/>
        <end position="173"/>
    </location>
</feature>
<dbReference type="GO" id="GO:0016787">
    <property type="term" value="F:hydrolase activity"/>
    <property type="evidence" value="ECO:0007669"/>
    <property type="project" value="UniProtKB-UniRule"/>
</dbReference>
<feature type="short sequence motif" description="GXGXXG" evidence="4">
    <location>
        <begin position="10"/>
        <end position="15"/>
    </location>
</feature>
<accession>U4KK13</accession>
<feature type="active site" description="Nucleophile" evidence="4">
    <location>
        <position position="41"/>
    </location>
</feature>
<dbReference type="GO" id="GO:0016042">
    <property type="term" value="P:lipid catabolic process"/>
    <property type="evidence" value="ECO:0007669"/>
    <property type="project" value="UniProtKB-UniRule"/>
</dbReference>
<dbReference type="Proteomes" id="UP000032740">
    <property type="component" value="Chromosome"/>
</dbReference>
<keyword evidence="1 4" id="KW-0378">Hydrolase</keyword>
<dbReference type="KEGG" id="apal:BN85402610"/>
<dbReference type="HOGENOM" id="CLU_846290_0_0_14"/>
<dbReference type="RefSeq" id="WP_026655581.1">
    <property type="nucleotide sequence ID" value="NC_022538.1"/>
</dbReference>
<feature type="active site" description="Proton acceptor" evidence="4">
    <location>
        <position position="171"/>
    </location>
</feature>
<feature type="domain" description="PNPLA" evidence="5">
    <location>
        <begin position="6"/>
        <end position="184"/>
    </location>
</feature>
<dbReference type="STRING" id="1318466.BN85402610"/>
<evidence type="ECO:0000313" key="7">
    <source>
        <dbReference type="Proteomes" id="UP000032740"/>
    </source>
</evidence>
<sequence length="275" mass="30800">MSKVGLALGGGGAKGSYQIGVLKALSEYGLLDQVKIVSGTSIGALNATLVMGKMPYEHMVDFWKSMTNSTIYSSLVRYKDDRLGFFDQTIMYKQLIKQQDIAYVKESPIEGYVVLSKTSSQRMITQLNKKIVESKIVHLNKIKDPYKYVLASASVPIIFGPTKIGEDLFVDGGLVDNLPVEILIKKGCDIVFTVGLRPDYSFDTFKDNSIIIDFSPPQKIGKTILTMLNFNPKYIEDRIKMGYTYTKQVLDSLIEINVISENLEFDLSKKGVYRL</sequence>
<dbReference type="InterPro" id="IPR050301">
    <property type="entry name" value="NTE"/>
</dbReference>
<dbReference type="Gene3D" id="3.40.1090.10">
    <property type="entry name" value="Cytosolic phospholipase A2 catalytic domain"/>
    <property type="match status" value="2"/>
</dbReference>
<evidence type="ECO:0000259" key="5">
    <source>
        <dbReference type="PROSITE" id="PS51635"/>
    </source>
</evidence>
<dbReference type="SUPFAM" id="SSF52151">
    <property type="entry name" value="FabD/lysophospholipase-like"/>
    <property type="match status" value="1"/>
</dbReference>
<dbReference type="Pfam" id="PF01734">
    <property type="entry name" value="Patatin"/>
    <property type="match status" value="1"/>
</dbReference>
<protein>
    <submittedName>
        <fullName evidence="6">Phospholipase, patatin domain</fullName>
    </submittedName>
</protein>
<keyword evidence="2 4" id="KW-0442">Lipid degradation</keyword>
<evidence type="ECO:0000256" key="2">
    <source>
        <dbReference type="ARBA" id="ARBA00022963"/>
    </source>
</evidence>
<dbReference type="InterPro" id="IPR002641">
    <property type="entry name" value="PNPLA_dom"/>
</dbReference>